<comment type="caution">
    <text evidence="1">The sequence shown here is derived from an EMBL/GenBank/DDBJ whole genome shotgun (WGS) entry which is preliminary data.</text>
</comment>
<accession>A0A5C8LYB8</accession>
<dbReference type="InterPro" id="IPR006439">
    <property type="entry name" value="HAD-SF_hydro_IA"/>
</dbReference>
<organism evidence="1 2">
    <name type="scientific">Rheinheimera tangshanensis</name>
    <dbReference type="NCBI Taxonomy" id="400153"/>
    <lineage>
        <taxon>Bacteria</taxon>
        <taxon>Pseudomonadati</taxon>
        <taxon>Pseudomonadota</taxon>
        <taxon>Gammaproteobacteria</taxon>
        <taxon>Chromatiales</taxon>
        <taxon>Chromatiaceae</taxon>
        <taxon>Rheinheimera</taxon>
    </lineage>
</organism>
<sequence length="236" mass="26219">MVQAVIFDMDGVLIDSEPYWAEAEQHVFRQLGVKLDPAITSQTSGMTTRAVTELWFKHSPWQGLSVEQAEQAVIDYVAEAVLKRGVVKKGVLELLQQLQSWQIPVALATNSPGSLMNTVLDKLQIRPYFQALCSIELVTQGKPKPEIYHLAASKLGVASEHCLVFEDSVTGLTAAKAAGMKVVALPAPHHWHRAEYEQAESRLACFSDIQPEHFKVWGFEQMSLDSGWSAERTAEM</sequence>
<keyword evidence="2" id="KW-1185">Reference proteome</keyword>
<dbReference type="SUPFAM" id="SSF56784">
    <property type="entry name" value="HAD-like"/>
    <property type="match status" value="1"/>
</dbReference>
<dbReference type="SFLD" id="SFLDS00003">
    <property type="entry name" value="Haloacid_Dehalogenase"/>
    <property type="match status" value="1"/>
</dbReference>
<dbReference type="Gene3D" id="1.10.150.240">
    <property type="entry name" value="Putative phosphatase, domain 2"/>
    <property type="match status" value="1"/>
</dbReference>
<dbReference type="Pfam" id="PF00702">
    <property type="entry name" value="Hydrolase"/>
    <property type="match status" value="1"/>
</dbReference>
<gene>
    <name evidence="1" type="primary">hxpB</name>
    <name evidence="1" type="ORF">FU839_09525</name>
</gene>
<dbReference type="InterPro" id="IPR023198">
    <property type="entry name" value="PGP-like_dom2"/>
</dbReference>
<dbReference type="Gene3D" id="3.40.50.1000">
    <property type="entry name" value="HAD superfamily/HAD-like"/>
    <property type="match status" value="1"/>
</dbReference>
<dbReference type="OrthoDB" id="9782449at2"/>
<dbReference type="PRINTS" id="PR00413">
    <property type="entry name" value="HADHALOGNASE"/>
</dbReference>
<dbReference type="PANTHER" id="PTHR18901:SF38">
    <property type="entry name" value="PSEUDOURIDINE-5'-PHOSPHATASE"/>
    <property type="match status" value="1"/>
</dbReference>
<protein>
    <submittedName>
        <fullName evidence="1">Hexitol phosphatase HxpB</fullName>
    </submittedName>
</protein>
<dbReference type="Proteomes" id="UP000321814">
    <property type="component" value="Unassembled WGS sequence"/>
</dbReference>
<dbReference type="RefSeq" id="WP_147904156.1">
    <property type="nucleotide sequence ID" value="NZ_BAAAGC010000007.1"/>
</dbReference>
<dbReference type="EMBL" id="VRLR01000004">
    <property type="protein sequence ID" value="TXK81334.1"/>
    <property type="molecule type" value="Genomic_DNA"/>
</dbReference>
<proteinExistence type="predicted"/>
<dbReference type="SFLD" id="SFLDG01135">
    <property type="entry name" value="C1.5.6:_HAD__Beta-PGM__Phospha"/>
    <property type="match status" value="1"/>
</dbReference>
<dbReference type="NCBIfam" id="NF008087">
    <property type="entry name" value="PRK10826.1"/>
    <property type="match status" value="1"/>
</dbReference>
<dbReference type="PANTHER" id="PTHR18901">
    <property type="entry name" value="2-DEOXYGLUCOSE-6-PHOSPHATE PHOSPHATASE 2"/>
    <property type="match status" value="1"/>
</dbReference>
<dbReference type="InterPro" id="IPR023214">
    <property type="entry name" value="HAD_sf"/>
</dbReference>
<name>A0A5C8LYB8_9GAMM</name>
<dbReference type="InterPro" id="IPR036412">
    <property type="entry name" value="HAD-like_sf"/>
</dbReference>
<dbReference type="SFLD" id="SFLDG01129">
    <property type="entry name" value="C1.5:_HAD__Beta-PGM__Phosphata"/>
    <property type="match status" value="1"/>
</dbReference>
<evidence type="ECO:0000313" key="1">
    <source>
        <dbReference type="EMBL" id="TXK81334.1"/>
    </source>
</evidence>
<dbReference type="NCBIfam" id="TIGR01509">
    <property type="entry name" value="HAD-SF-IA-v3"/>
    <property type="match status" value="1"/>
</dbReference>
<reference evidence="1 2" key="1">
    <citation type="submission" date="2019-08" db="EMBL/GenBank/DDBJ databases">
        <title>Draft genome analysis of Rheinheimera tangshanensis isolated from the roots of fresh rice plants (Oryza sativa).</title>
        <authorList>
            <person name="Yu Q."/>
            <person name="Qi Y."/>
            <person name="Zhang H."/>
            <person name="Pu J."/>
        </authorList>
    </citation>
    <scope>NUCLEOTIDE SEQUENCE [LARGE SCALE GENOMIC DNA]</scope>
    <source>
        <strain evidence="1 2">JA3-B52</strain>
    </source>
</reference>
<evidence type="ECO:0000313" key="2">
    <source>
        <dbReference type="Proteomes" id="UP000321814"/>
    </source>
</evidence>
<dbReference type="AlphaFoldDB" id="A0A5C8LYB8"/>